<reference evidence="2" key="1">
    <citation type="submission" date="2021-11" db="EMBL/GenBank/DDBJ databases">
        <title>Purpureocillium_takamizusanense_genome.</title>
        <authorList>
            <person name="Nguyen N.-H."/>
        </authorList>
    </citation>
    <scope>NUCLEOTIDE SEQUENCE</scope>
    <source>
        <strain evidence="2">PT3</strain>
    </source>
</reference>
<evidence type="ECO:0000313" key="3">
    <source>
        <dbReference type="Proteomes" id="UP000829364"/>
    </source>
</evidence>
<dbReference type="Gene3D" id="2.70.50.70">
    <property type="match status" value="1"/>
</dbReference>
<evidence type="ECO:0000313" key="2">
    <source>
        <dbReference type="EMBL" id="UNI24621.1"/>
    </source>
</evidence>
<sequence>MKAFAVVAGVVGMAHAHMNLAYPACIGRKDNINTGNGKEFGIDSNINAPLDPSGSDYPCKVPGFSGIQVKTPPQMTWERGANYPVGLGNEVVHGGGSCQFALSKDRGKTSTVIASYIGNCAANIQDRNFTVAIPCDTPEGEWLFMWSWHNRIGNREMYQRCTYLNIKGGGCGNKCGGGGQRPPVENDPVIPPSSASPPAPAPTTPAVSTSAPGDDGTPSTPAYPQPTETRPVHCYAGRKRSIGHGHGHGHGHMRRNSLAIRDSTLDTRAKPGPAKGSKYDAAKCACVPFEGRPSIFIANIKDKANPSSEELCTNENTDVIYPDPGPAACVEYTSDNPYPPGKKGTCQWRGKGEGANL</sequence>
<organism evidence="2 3">
    <name type="scientific">Purpureocillium takamizusanense</name>
    <dbReference type="NCBI Taxonomy" id="2060973"/>
    <lineage>
        <taxon>Eukaryota</taxon>
        <taxon>Fungi</taxon>
        <taxon>Dikarya</taxon>
        <taxon>Ascomycota</taxon>
        <taxon>Pezizomycotina</taxon>
        <taxon>Sordariomycetes</taxon>
        <taxon>Hypocreomycetidae</taxon>
        <taxon>Hypocreales</taxon>
        <taxon>Ophiocordycipitaceae</taxon>
        <taxon>Purpureocillium</taxon>
    </lineage>
</organism>
<dbReference type="GeneID" id="72072299"/>
<dbReference type="RefSeq" id="XP_047848102.1">
    <property type="nucleotide sequence ID" value="XM_047992089.1"/>
</dbReference>
<keyword evidence="3" id="KW-1185">Reference proteome</keyword>
<dbReference type="KEGG" id="ptkz:JDV02_010355"/>
<evidence type="ECO:0000256" key="1">
    <source>
        <dbReference type="SAM" id="MobiDB-lite"/>
    </source>
</evidence>
<feature type="compositionally biased region" description="Polar residues" evidence="1">
    <location>
        <begin position="217"/>
        <end position="228"/>
    </location>
</feature>
<feature type="region of interest" description="Disordered" evidence="1">
    <location>
        <begin position="177"/>
        <end position="230"/>
    </location>
</feature>
<name>A0A9Q8VGJ2_9HYPO</name>
<evidence type="ECO:0008006" key="4">
    <source>
        <dbReference type="Google" id="ProtNLM"/>
    </source>
</evidence>
<gene>
    <name evidence="2" type="ORF">JDV02_010355</name>
</gene>
<dbReference type="PANTHER" id="PTHR36182:SF1">
    <property type="entry name" value="PROTEIN, PUTATIVE (AFU_ORTHOLOGUE AFUA_6G10930)-RELATED"/>
    <property type="match status" value="1"/>
</dbReference>
<dbReference type="PANTHER" id="PTHR36182">
    <property type="entry name" value="PROTEIN, PUTATIVE (AFU_ORTHOLOGUE AFUA_6G10930)-RELATED"/>
    <property type="match status" value="1"/>
</dbReference>
<dbReference type="EMBL" id="CP086365">
    <property type="protein sequence ID" value="UNI24621.1"/>
    <property type="molecule type" value="Genomic_DNA"/>
</dbReference>
<protein>
    <recommendedName>
        <fullName evidence="4">Lytic polysaccharide monooxygenase</fullName>
    </recommendedName>
</protein>
<feature type="compositionally biased region" description="Pro residues" evidence="1">
    <location>
        <begin position="189"/>
        <end position="203"/>
    </location>
</feature>
<dbReference type="OrthoDB" id="2342176at2759"/>
<accession>A0A9Q8VGJ2</accession>
<proteinExistence type="predicted"/>
<dbReference type="Proteomes" id="UP000829364">
    <property type="component" value="Chromosome 12"/>
</dbReference>
<dbReference type="AlphaFoldDB" id="A0A9Q8VGJ2"/>